<evidence type="ECO:0000313" key="3">
    <source>
        <dbReference type="Proteomes" id="UP001054945"/>
    </source>
</evidence>
<evidence type="ECO:0000256" key="1">
    <source>
        <dbReference type="SAM" id="Phobius"/>
    </source>
</evidence>
<name>A0AAV4R9G8_CAEEX</name>
<keyword evidence="1" id="KW-1133">Transmembrane helix</keyword>
<dbReference type="AlphaFoldDB" id="A0AAV4R9G8"/>
<proteinExistence type="predicted"/>
<comment type="caution">
    <text evidence="2">The sequence shown here is derived from an EMBL/GenBank/DDBJ whole genome shotgun (WGS) entry which is preliminary data.</text>
</comment>
<gene>
    <name evidence="2" type="ORF">CEXT_99631</name>
</gene>
<protein>
    <submittedName>
        <fullName evidence="2">Uncharacterized protein</fullName>
    </submittedName>
</protein>
<feature type="transmembrane region" description="Helical" evidence="1">
    <location>
        <begin position="32"/>
        <end position="51"/>
    </location>
</feature>
<dbReference type="Proteomes" id="UP001054945">
    <property type="component" value="Unassembled WGS sequence"/>
</dbReference>
<evidence type="ECO:0000313" key="2">
    <source>
        <dbReference type="EMBL" id="GIY17684.1"/>
    </source>
</evidence>
<keyword evidence="1" id="KW-0812">Transmembrane</keyword>
<dbReference type="EMBL" id="BPLR01007532">
    <property type="protein sequence ID" value="GIY17684.1"/>
    <property type="molecule type" value="Genomic_DNA"/>
</dbReference>
<organism evidence="2 3">
    <name type="scientific">Caerostris extrusa</name>
    <name type="common">Bark spider</name>
    <name type="synonym">Caerostris bankana</name>
    <dbReference type="NCBI Taxonomy" id="172846"/>
    <lineage>
        <taxon>Eukaryota</taxon>
        <taxon>Metazoa</taxon>
        <taxon>Ecdysozoa</taxon>
        <taxon>Arthropoda</taxon>
        <taxon>Chelicerata</taxon>
        <taxon>Arachnida</taxon>
        <taxon>Araneae</taxon>
        <taxon>Araneomorphae</taxon>
        <taxon>Entelegynae</taxon>
        <taxon>Araneoidea</taxon>
        <taxon>Araneidae</taxon>
        <taxon>Caerostris</taxon>
    </lineage>
</organism>
<reference evidence="2 3" key="1">
    <citation type="submission" date="2021-06" db="EMBL/GenBank/DDBJ databases">
        <title>Caerostris extrusa draft genome.</title>
        <authorList>
            <person name="Kono N."/>
            <person name="Arakawa K."/>
        </authorList>
    </citation>
    <scope>NUCLEOTIDE SEQUENCE [LARGE SCALE GENOMIC DNA]</scope>
</reference>
<accession>A0AAV4R9G8</accession>
<keyword evidence="1" id="KW-0472">Membrane</keyword>
<keyword evidence="3" id="KW-1185">Reference proteome</keyword>
<sequence>MSDVTKGHPGTHRCNVSENHSLSIRASSSLGTAWEVIIVFWVIIIAVFCATKRVSPWLKSNKQSIPLLLHKINDFNHVLVYTAKRQHGDDFDPWKTLTSTTFDRSYA</sequence>